<dbReference type="EMBL" id="FQVB01000007">
    <property type="protein sequence ID" value="SHE78207.1"/>
    <property type="molecule type" value="Genomic_DNA"/>
</dbReference>
<evidence type="ECO:0000313" key="1">
    <source>
        <dbReference type="EMBL" id="SHE78207.1"/>
    </source>
</evidence>
<protein>
    <submittedName>
        <fullName evidence="1">Uncharacterized protein</fullName>
    </submittedName>
</protein>
<dbReference type="STRING" id="1121391.SAMN02745206_00821"/>
<evidence type="ECO:0000313" key="2">
    <source>
        <dbReference type="Proteomes" id="UP000184076"/>
    </source>
</evidence>
<dbReference type="Proteomes" id="UP000184076">
    <property type="component" value="Unassembled WGS sequence"/>
</dbReference>
<accession>A0A1M4WAH3</accession>
<organism evidence="1 2">
    <name type="scientific">Desulfacinum infernum DSM 9756</name>
    <dbReference type="NCBI Taxonomy" id="1121391"/>
    <lineage>
        <taxon>Bacteria</taxon>
        <taxon>Pseudomonadati</taxon>
        <taxon>Thermodesulfobacteriota</taxon>
        <taxon>Syntrophobacteria</taxon>
        <taxon>Syntrophobacterales</taxon>
        <taxon>Syntrophobacteraceae</taxon>
        <taxon>Desulfacinum</taxon>
    </lineage>
</organism>
<sequence length="310" mass="35605">MEMEGASGSRRGGPGADLAEQVRALRACVERLQKEVDFLKASQRRWVHPVESALWQRGLPIIGHGDHSQVLLPANAPEDHVEIFYALMRRYSFRLFLRDLIHTPKAAGTDHLTRYCAPRTVRRYLKILSDLNLVRIRRSGAYELLSPRVTSFGPTLEWYVWQLFQREFLAPALFDVRLNRTRHGGDYDVIALLNGRLVYVEVKSSPPRGVEMPAVRAFLNRLDDLQPHVAVFLVDTELRMRDKIVPLFGKALGFEEQPEEGRPVERLVREIFHIGHAVYLINSQKGIYSNLRTCLRDSFRCRLPAAGENR</sequence>
<keyword evidence="2" id="KW-1185">Reference proteome</keyword>
<proteinExistence type="predicted"/>
<name>A0A1M4WAH3_9BACT</name>
<gene>
    <name evidence="1" type="ORF">SAMN02745206_00821</name>
</gene>
<dbReference type="AlphaFoldDB" id="A0A1M4WAH3"/>
<reference evidence="2" key="1">
    <citation type="submission" date="2016-11" db="EMBL/GenBank/DDBJ databases">
        <authorList>
            <person name="Varghese N."/>
            <person name="Submissions S."/>
        </authorList>
    </citation>
    <scope>NUCLEOTIDE SEQUENCE [LARGE SCALE GENOMIC DNA]</scope>
    <source>
        <strain evidence="2">DSM 9756</strain>
    </source>
</reference>
<dbReference type="InterPro" id="IPR011335">
    <property type="entry name" value="Restrct_endonuc-II-like"/>
</dbReference>
<dbReference type="SUPFAM" id="SSF52980">
    <property type="entry name" value="Restriction endonuclease-like"/>
    <property type="match status" value="1"/>
</dbReference>